<dbReference type="PANTHER" id="PTHR13153">
    <property type="entry name" value="CGTHBA PROTEIN -14 GENE PROTEIN"/>
    <property type="match status" value="1"/>
</dbReference>
<evidence type="ECO:0000256" key="5">
    <source>
        <dbReference type="RuleBase" id="RU368069"/>
    </source>
</evidence>
<keyword evidence="9" id="KW-1185">Reference proteome</keyword>
<dbReference type="InterPro" id="IPR056603">
    <property type="entry name" value="HTH_NPRL3"/>
</dbReference>
<gene>
    <name evidence="8" type="ORF">VTL71DRAFT_1452</name>
</gene>
<dbReference type="Proteomes" id="UP001595075">
    <property type="component" value="Unassembled WGS sequence"/>
</dbReference>
<feature type="compositionally biased region" description="Basic residues" evidence="6">
    <location>
        <begin position="163"/>
        <end position="172"/>
    </location>
</feature>
<comment type="caution">
    <text evidence="8">The sequence shown here is derived from an EMBL/GenBank/DDBJ whole genome shotgun (WGS) entry which is preliminary data.</text>
</comment>
<keyword evidence="5" id="KW-0469">Meiosis</keyword>
<protein>
    <recommendedName>
        <fullName evidence="2 5">Nitrogen permease regulator 3</fullName>
    </recommendedName>
    <alternativeName>
        <fullName evidence="4 5">Required for meiotic nuclear division protein 11</fullName>
    </alternativeName>
</protein>
<evidence type="ECO:0000313" key="9">
    <source>
        <dbReference type="Proteomes" id="UP001595075"/>
    </source>
</evidence>
<feature type="domain" description="GATOR1 complex protein NPRL3 C-terminal HTH" evidence="7">
    <location>
        <begin position="650"/>
        <end position="710"/>
    </location>
</feature>
<dbReference type="PANTHER" id="PTHR13153:SF5">
    <property type="entry name" value="GATOR COMPLEX PROTEIN NPRL3"/>
    <property type="match status" value="1"/>
</dbReference>
<feature type="compositionally biased region" description="Low complexity" evidence="6">
    <location>
        <begin position="555"/>
        <end position="570"/>
    </location>
</feature>
<feature type="region of interest" description="Disordered" evidence="6">
    <location>
        <begin position="159"/>
        <end position="211"/>
    </location>
</feature>
<name>A0ABR4CD49_9HELO</name>
<feature type="region of interest" description="Disordered" evidence="6">
    <location>
        <begin position="51"/>
        <end position="75"/>
    </location>
</feature>
<comment type="similarity">
    <text evidence="1 5">Belongs to the NPR3 family.</text>
</comment>
<evidence type="ECO:0000259" key="7">
    <source>
        <dbReference type="Pfam" id="PF24064"/>
    </source>
</evidence>
<evidence type="ECO:0000256" key="3">
    <source>
        <dbReference type="ARBA" id="ARBA00025376"/>
    </source>
</evidence>
<comment type="subcellular location">
    <subcellularLocation>
        <location evidence="5">Vacuole membrane</location>
        <topology evidence="5">Peripheral membrane protein</topology>
    </subcellularLocation>
</comment>
<feature type="compositionally biased region" description="Basic and acidic residues" evidence="6">
    <location>
        <begin position="58"/>
        <end position="75"/>
    </location>
</feature>
<evidence type="ECO:0000256" key="1">
    <source>
        <dbReference type="ARBA" id="ARBA00010546"/>
    </source>
</evidence>
<organism evidence="8 9">
    <name type="scientific">Oculimacula yallundae</name>
    <dbReference type="NCBI Taxonomy" id="86028"/>
    <lineage>
        <taxon>Eukaryota</taxon>
        <taxon>Fungi</taxon>
        <taxon>Dikarya</taxon>
        <taxon>Ascomycota</taxon>
        <taxon>Pezizomycotina</taxon>
        <taxon>Leotiomycetes</taxon>
        <taxon>Helotiales</taxon>
        <taxon>Ploettnerulaceae</taxon>
        <taxon>Oculimacula</taxon>
    </lineage>
</organism>
<reference evidence="8 9" key="1">
    <citation type="journal article" date="2024" name="Commun. Biol.">
        <title>Comparative genomic analysis of thermophilic fungi reveals convergent evolutionary adaptations and gene losses.</title>
        <authorList>
            <person name="Steindorff A.S."/>
            <person name="Aguilar-Pontes M.V."/>
            <person name="Robinson A.J."/>
            <person name="Andreopoulos B."/>
            <person name="LaButti K."/>
            <person name="Kuo A."/>
            <person name="Mondo S."/>
            <person name="Riley R."/>
            <person name="Otillar R."/>
            <person name="Haridas S."/>
            <person name="Lipzen A."/>
            <person name="Grimwood J."/>
            <person name="Schmutz J."/>
            <person name="Clum A."/>
            <person name="Reid I.D."/>
            <person name="Moisan M.C."/>
            <person name="Butler G."/>
            <person name="Nguyen T.T.M."/>
            <person name="Dewar K."/>
            <person name="Conant G."/>
            <person name="Drula E."/>
            <person name="Henrissat B."/>
            <person name="Hansel C."/>
            <person name="Singer S."/>
            <person name="Hutchinson M.I."/>
            <person name="de Vries R.P."/>
            <person name="Natvig D.O."/>
            <person name="Powell A.J."/>
            <person name="Tsang A."/>
            <person name="Grigoriev I.V."/>
        </authorList>
    </citation>
    <scope>NUCLEOTIDE SEQUENCE [LARGE SCALE GENOMIC DNA]</scope>
    <source>
        <strain evidence="8 9">CBS 494.80</strain>
    </source>
</reference>
<dbReference type="Pfam" id="PF03666">
    <property type="entry name" value="NPR3"/>
    <property type="match status" value="1"/>
</dbReference>
<evidence type="ECO:0000313" key="8">
    <source>
        <dbReference type="EMBL" id="KAL2067028.1"/>
    </source>
</evidence>
<comment type="function">
    <text evidence="3 5">Mediates inactivation of the TORC1 complex in response to amino acid starvation. Required for meiotic nuclear division.</text>
</comment>
<dbReference type="InterPro" id="IPR005365">
    <property type="entry name" value="Npr3"/>
</dbReference>
<accession>A0ABR4CD49</accession>
<dbReference type="Pfam" id="PF24064">
    <property type="entry name" value="HTH_NPRL3"/>
    <property type="match status" value="1"/>
</dbReference>
<keyword evidence="5" id="KW-0732">Signal</keyword>
<proteinExistence type="inferred from homology"/>
<evidence type="ECO:0000256" key="4">
    <source>
        <dbReference type="ARBA" id="ARBA00030028"/>
    </source>
</evidence>
<feature type="region of interest" description="Disordered" evidence="6">
    <location>
        <begin position="550"/>
        <end position="591"/>
    </location>
</feature>
<evidence type="ECO:0000256" key="6">
    <source>
        <dbReference type="SAM" id="MobiDB-lite"/>
    </source>
</evidence>
<sequence length="716" mass="81025">MAYPSASMESGLIAIALVIRSRDGPRFVFHYPPHPDTNPSRRRGLYGTELVESDSEDDTHHPEGSDLDDGNHPVHRFQKLDLSDSMTDLKDHVEHQEKGDGHYDNPSGEHVVPWEHLFDFHTTDLESILTPSKAYHKKRFELSLDPLYFVSCPMHVRPDGSWNKKKPKKARRPKEADKDTVVSGKTRPAQGDSKGSPETVASAETVSEDGDDHGGMTMFNVVFILNVAKDEADERIDIIYDHVIKKLNKALKHGQASANYVWKESEMILLMKEKAREERRPMTWLWNEILLKSTLAATVRDVFTSISSNKIATFRIGSKPPEDISLQIPVPSFLMSIPSFAERAVPGLLLTTANPYIDDEGNEDPSYINKHFALLLLDDESKIISEIQADDTELSAPLIECIRICKPTLSFLQVAQAHSIEIGSLLILANHLMQYRRAVAIPPLHPREIYIVSPNCDNRKLPVASIAWKKSFPLAPPLTTFLADLSLVPRPYKIHAPSKDHRPTYLDMLAWLIRGGWVTQLRTFAWILVWPEIIYEVEYQLRAESIEKAKKGVKSHNGSSSSTGSFSTDESGPDKESDVDSNAPLTTEQVAENARLERLADKVAKLAAEEAAEFAKMPRPEATEHPSKNSAEHLKKMVPYIIKDPHKISHEESLYIAALSKRFEDQKAKECWPRFVKYFNGTEALEMIALRENMKRKETWGVVMCFQEHLLVCKHW</sequence>
<dbReference type="EMBL" id="JAZHXI010000010">
    <property type="protein sequence ID" value="KAL2067028.1"/>
    <property type="molecule type" value="Genomic_DNA"/>
</dbReference>
<evidence type="ECO:0000256" key="2">
    <source>
        <dbReference type="ARBA" id="ARBA00017880"/>
    </source>
</evidence>